<dbReference type="KEGG" id="aarc:G127AT_13035"/>
<dbReference type="InterPro" id="IPR028350">
    <property type="entry name" value="DNAC/IstB-like"/>
</dbReference>
<dbReference type="PIRSF" id="PIRSF003073">
    <property type="entry name" value="DNAC_TnpB_IstB"/>
    <property type="match status" value="1"/>
</dbReference>
<sequence>MTTTTPAPTKTDASVYQQLRGHLAELKLADAADALPTVLDQAAAEGWSLTHALERLLQIEVTATEARRLTGRFRFANLPTGATLDDFDHDHASGIDKSLLAELGTCRFIDTATNVLLIGPPGVGKTHIATGLGHAAVTAGYRVYFTSAADLAARCHRAAIEGKWSTMMRFFAGPTLLIIDELGYLPVPAEAASALFQVINQRYLKTSIVITTNRPVGAWGEVLGDTTVAAAMLDRLLHRSVVVTLDGPSYRLRHHATAADELRRATTGTNLH</sequence>
<dbReference type="InterPro" id="IPR003593">
    <property type="entry name" value="AAA+_ATPase"/>
</dbReference>
<dbReference type="PANTHER" id="PTHR30050">
    <property type="entry name" value="CHROMOSOMAL REPLICATION INITIATOR PROTEIN DNAA"/>
    <property type="match status" value="1"/>
</dbReference>
<dbReference type="InterPro" id="IPR047661">
    <property type="entry name" value="IstB"/>
</dbReference>
<dbReference type="GO" id="GO:0005524">
    <property type="term" value="F:ATP binding"/>
    <property type="evidence" value="ECO:0007669"/>
    <property type="project" value="UniProtKB-KW"/>
</dbReference>
<dbReference type="Gene3D" id="3.40.50.300">
    <property type="entry name" value="P-loop containing nucleotide triphosphate hydrolases"/>
    <property type="match status" value="1"/>
</dbReference>
<evidence type="ECO:0000313" key="5">
    <source>
        <dbReference type="EMBL" id="QTX04198.1"/>
    </source>
</evidence>
<dbReference type="PANTHER" id="PTHR30050:SF4">
    <property type="entry name" value="ATP-BINDING PROTEIN RV3427C IN INSERTION SEQUENCE-RELATED"/>
    <property type="match status" value="1"/>
</dbReference>
<dbReference type="EMBL" id="CP071696">
    <property type="protein sequence ID" value="QTX04198.1"/>
    <property type="molecule type" value="Genomic_DNA"/>
</dbReference>
<feature type="domain" description="AAA+ ATPase" evidence="4">
    <location>
        <begin position="111"/>
        <end position="246"/>
    </location>
</feature>
<comment type="similarity">
    <text evidence="1">Belongs to the IS21/IS1162 putative ATP-binding protein family.</text>
</comment>
<protein>
    <submittedName>
        <fullName evidence="5">IS21-like element helper ATPase IstB</fullName>
    </submittedName>
</protein>
<dbReference type="SMART" id="SM00382">
    <property type="entry name" value="AAA"/>
    <property type="match status" value="1"/>
</dbReference>
<dbReference type="Pfam" id="PF01695">
    <property type="entry name" value="IstB_IS21"/>
    <property type="match status" value="1"/>
</dbReference>
<dbReference type="SUPFAM" id="SSF52540">
    <property type="entry name" value="P-loop containing nucleoside triphosphate hydrolases"/>
    <property type="match status" value="1"/>
</dbReference>
<evidence type="ECO:0000256" key="1">
    <source>
        <dbReference type="ARBA" id="ARBA00008059"/>
    </source>
</evidence>
<dbReference type="NCBIfam" id="NF038214">
    <property type="entry name" value="IS21_help_AAA"/>
    <property type="match status" value="1"/>
</dbReference>
<dbReference type="InterPro" id="IPR002611">
    <property type="entry name" value="IstB_ATP-bd"/>
</dbReference>
<keyword evidence="3" id="KW-0067">ATP-binding</keyword>
<evidence type="ECO:0000259" key="4">
    <source>
        <dbReference type="SMART" id="SM00382"/>
    </source>
</evidence>
<keyword evidence="6" id="KW-1185">Reference proteome</keyword>
<accession>A0A975FMG6</accession>
<evidence type="ECO:0000313" key="6">
    <source>
        <dbReference type="Proteomes" id="UP000671914"/>
    </source>
</evidence>
<proteinExistence type="inferred from homology"/>
<name>A0A975FMG6_9MICO</name>
<gene>
    <name evidence="5" type="primary">istB</name>
    <name evidence="5" type="ORF">G127AT_13035</name>
</gene>
<dbReference type="RefSeq" id="WP_210897555.1">
    <property type="nucleotide sequence ID" value="NZ_CP071696.1"/>
</dbReference>
<dbReference type="Proteomes" id="UP000671914">
    <property type="component" value="Chromosome"/>
</dbReference>
<evidence type="ECO:0000256" key="2">
    <source>
        <dbReference type="ARBA" id="ARBA00022741"/>
    </source>
</evidence>
<reference evidence="5" key="1">
    <citation type="submission" date="2021-03" db="EMBL/GenBank/DDBJ databases">
        <title>Agromyces archimandritus sp. nov., isolated from the cockroach Archimandrita tessellata.</title>
        <authorList>
            <person name="Guzman J."/>
            <person name="Ortuzar M."/>
            <person name="Poehlein A."/>
            <person name="Daniel R."/>
            <person name="Trujillo M."/>
            <person name="Vilcinskas A."/>
        </authorList>
    </citation>
    <scope>NUCLEOTIDE SEQUENCE</scope>
    <source>
        <strain evidence="5">G127AT</strain>
    </source>
</reference>
<dbReference type="InterPro" id="IPR027417">
    <property type="entry name" value="P-loop_NTPase"/>
</dbReference>
<evidence type="ECO:0000256" key="3">
    <source>
        <dbReference type="ARBA" id="ARBA00022840"/>
    </source>
</evidence>
<dbReference type="CDD" id="cd00009">
    <property type="entry name" value="AAA"/>
    <property type="match status" value="1"/>
</dbReference>
<organism evidence="5 6">
    <name type="scientific">Agromyces archimandritae</name>
    <dbReference type="NCBI Taxonomy" id="2781962"/>
    <lineage>
        <taxon>Bacteria</taxon>
        <taxon>Bacillati</taxon>
        <taxon>Actinomycetota</taxon>
        <taxon>Actinomycetes</taxon>
        <taxon>Micrococcales</taxon>
        <taxon>Microbacteriaceae</taxon>
        <taxon>Agromyces</taxon>
    </lineage>
</organism>
<dbReference type="GO" id="GO:0006260">
    <property type="term" value="P:DNA replication"/>
    <property type="evidence" value="ECO:0007669"/>
    <property type="project" value="TreeGrafter"/>
</dbReference>
<keyword evidence="2" id="KW-0547">Nucleotide-binding</keyword>
<dbReference type="AlphaFoldDB" id="A0A975FMG6"/>